<gene>
    <name evidence="2" type="ORF">C0175_05260</name>
</gene>
<protein>
    <submittedName>
        <fullName evidence="2">Amidohydrolase</fullName>
    </submittedName>
</protein>
<proteinExistence type="predicted"/>
<feature type="domain" description="CN hydrolase" evidence="1">
    <location>
        <begin position="6"/>
        <end position="247"/>
    </location>
</feature>
<reference evidence="2 3" key="1">
    <citation type="submission" date="2018-01" db="EMBL/GenBank/DDBJ databases">
        <title>Metagenomic assembled genomes from two thermal pools in the Uzon Caldera, Kamchatka, Russia.</title>
        <authorList>
            <person name="Wilkins L."/>
            <person name="Ettinger C."/>
        </authorList>
    </citation>
    <scope>NUCLEOTIDE SEQUENCE [LARGE SCALE GENOMIC DNA]</scope>
    <source>
        <strain evidence="2">ARK-10</strain>
    </source>
</reference>
<dbReference type="AlphaFoldDB" id="A0A2J6X526"/>
<keyword evidence="2" id="KW-0378">Hydrolase</keyword>
<dbReference type="PROSITE" id="PS50263">
    <property type="entry name" value="CN_HYDROLASE"/>
    <property type="match status" value="1"/>
</dbReference>
<dbReference type="SUPFAM" id="SSF56317">
    <property type="entry name" value="Carbon-nitrogen hydrolase"/>
    <property type="match status" value="1"/>
</dbReference>
<dbReference type="InterPro" id="IPR003010">
    <property type="entry name" value="C-N_Hydrolase"/>
</dbReference>
<evidence type="ECO:0000313" key="2">
    <source>
        <dbReference type="EMBL" id="PMP81541.1"/>
    </source>
</evidence>
<dbReference type="CDD" id="cd07581">
    <property type="entry name" value="nitrilase_3"/>
    <property type="match status" value="1"/>
</dbReference>
<evidence type="ECO:0000259" key="1">
    <source>
        <dbReference type="PROSITE" id="PS50263"/>
    </source>
</evidence>
<dbReference type="Gene3D" id="3.60.110.10">
    <property type="entry name" value="Carbon-nitrogen hydrolase"/>
    <property type="match status" value="1"/>
</dbReference>
<sequence>MRENILKIGLTQLLSSKNKEENLLKIEKFVKNAKNLGAEMVIFPEIFMVYFTSDDSLEKRVSEAESLDSNFVKSILKLSKQYNISITVGMYESIKNSLKVFNTTITTDDNGELLNVYRKTHLYDAFNFKESDFYEASNNPYKVFDFNGFKIGIMVCYEVRFPEIARTLALKGADVILVPSAWVRGYNKEEHWITMIKARALENTVYIATSNQIGNIYTGITSFVDPLGILLHRMNENEGIIVGEVNKGRIEEARKVLPLLSQRRPSLYEL</sequence>
<dbReference type="Pfam" id="PF00795">
    <property type="entry name" value="CN_hydrolase"/>
    <property type="match status" value="1"/>
</dbReference>
<evidence type="ECO:0000313" key="3">
    <source>
        <dbReference type="Proteomes" id="UP000236910"/>
    </source>
</evidence>
<name>A0A2J6X526_9BACT</name>
<dbReference type="PANTHER" id="PTHR23088:SF27">
    <property type="entry name" value="DEAMINATED GLUTATHIONE AMIDASE"/>
    <property type="match status" value="1"/>
</dbReference>
<organism evidence="2 3">
    <name type="scientific">Caldisericum exile</name>
    <dbReference type="NCBI Taxonomy" id="693075"/>
    <lineage>
        <taxon>Bacteria</taxon>
        <taxon>Pseudomonadati</taxon>
        <taxon>Caldisericota/Cryosericota group</taxon>
        <taxon>Caldisericota</taxon>
        <taxon>Caldisericia</taxon>
        <taxon>Caldisericales</taxon>
        <taxon>Caldisericaceae</taxon>
        <taxon>Caldisericum</taxon>
    </lineage>
</organism>
<comment type="caution">
    <text evidence="2">The sequence shown here is derived from an EMBL/GenBank/DDBJ whole genome shotgun (WGS) entry which is preliminary data.</text>
</comment>
<dbReference type="GO" id="GO:0016787">
    <property type="term" value="F:hydrolase activity"/>
    <property type="evidence" value="ECO:0007669"/>
    <property type="project" value="UniProtKB-KW"/>
</dbReference>
<accession>A0A2J6X526</accession>
<dbReference type="EMBL" id="PNIX01000306">
    <property type="protein sequence ID" value="PMP81541.1"/>
    <property type="molecule type" value="Genomic_DNA"/>
</dbReference>
<dbReference type="Proteomes" id="UP000236910">
    <property type="component" value="Unassembled WGS sequence"/>
</dbReference>
<dbReference type="InterPro" id="IPR036526">
    <property type="entry name" value="C-N_Hydrolase_sf"/>
</dbReference>
<dbReference type="PANTHER" id="PTHR23088">
    <property type="entry name" value="NITRILASE-RELATED"/>
    <property type="match status" value="1"/>
</dbReference>